<dbReference type="InterPro" id="IPR012347">
    <property type="entry name" value="Ferritin-like"/>
</dbReference>
<dbReference type="AlphaFoldDB" id="A0A814KBK2"/>
<proteinExistence type="predicted"/>
<dbReference type="GO" id="GO:0008199">
    <property type="term" value="F:ferric iron binding"/>
    <property type="evidence" value="ECO:0007669"/>
    <property type="project" value="InterPro"/>
</dbReference>
<dbReference type="InterPro" id="IPR008331">
    <property type="entry name" value="Ferritin_DPS_dom"/>
</dbReference>
<gene>
    <name evidence="2" type="ORF">OXX778_LOCUS18716</name>
</gene>
<evidence type="ECO:0000313" key="2">
    <source>
        <dbReference type="EMBL" id="CAF1048710.1"/>
    </source>
</evidence>
<evidence type="ECO:0000259" key="1">
    <source>
        <dbReference type="Pfam" id="PF00210"/>
    </source>
</evidence>
<dbReference type="OrthoDB" id="10346008at2759"/>
<feature type="domain" description="Ferritin/DPS" evidence="1">
    <location>
        <begin position="17"/>
        <end position="161"/>
    </location>
</feature>
<protein>
    <recommendedName>
        <fullName evidence="1">Ferritin/DPS domain-containing protein</fullName>
    </recommendedName>
</protein>
<name>A0A814KBK2_9BILA</name>
<reference evidence="2" key="1">
    <citation type="submission" date="2021-02" db="EMBL/GenBank/DDBJ databases">
        <authorList>
            <person name="Nowell W R."/>
        </authorList>
    </citation>
    <scope>NUCLEOTIDE SEQUENCE</scope>
    <source>
        <strain evidence="2">Ploen Becks lab</strain>
    </source>
</reference>
<dbReference type="Gene3D" id="1.20.1260.10">
    <property type="match status" value="1"/>
</dbReference>
<dbReference type="SUPFAM" id="SSF47240">
    <property type="entry name" value="Ferritin-like"/>
    <property type="match status" value="1"/>
</dbReference>
<dbReference type="Pfam" id="PF00210">
    <property type="entry name" value="Ferritin"/>
    <property type="match status" value="1"/>
</dbReference>
<accession>A0A814KBK2</accession>
<dbReference type="InterPro" id="IPR009078">
    <property type="entry name" value="Ferritin-like_SF"/>
</dbReference>
<dbReference type="EMBL" id="CAJNOC010005310">
    <property type="protein sequence ID" value="CAF1048710.1"/>
    <property type="molecule type" value="Genomic_DNA"/>
</dbReference>
<keyword evidence="3" id="KW-1185">Reference proteome</keyword>
<sequence length="191" mass="22588">MSESKSVNLSKKCEDELNRFLNYLKYFSDKCNTLASVSHLHYENKFGLVDLFNWCSQDLSKMGDKVIDYLKQRGSQVHPEDLIASKFNIESEKKVNLHTLPAYDLVDYLHKEDTHYNDLLNDMIKCAERENDHDLKQFYESYKDELSNWNKKIDGVLDHLRSARMSAKLTDSDLDNLYKNKFKEITQFREI</sequence>
<evidence type="ECO:0000313" key="3">
    <source>
        <dbReference type="Proteomes" id="UP000663879"/>
    </source>
</evidence>
<organism evidence="2 3">
    <name type="scientific">Brachionus calyciflorus</name>
    <dbReference type="NCBI Taxonomy" id="104777"/>
    <lineage>
        <taxon>Eukaryota</taxon>
        <taxon>Metazoa</taxon>
        <taxon>Spiralia</taxon>
        <taxon>Gnathifera</taxon>
        <taxon>Rotifera</taxon>
        <taxon>Eurotatoria</taxon>
        <taxon>Monogononta</taxon>
        <taxon>Pseudotrocha</taxon>
        <taxon>Ploima</taxon>
        <taxon>Brachionidae</taxon>
        <taxon>Brachionus</taxon>
    </lineage>
</organism>
<comment type="caution">
    <text evidence="2">The sequence shown here is derived from an EMBL/GenBank/DDBJ whole genome shotgun (WGS) entry which is preliminary data.</text>
</comment>
<dbReference type="Proteomes" id="UP000663879">
    <property type="component" value="Unassembled WGS sequence"/>
</dbReference>